<feature type="compositionally biased region" description="Pro residues" evidence="1">
    <location>
        <begin position="539"/>
        <end position="549"/>
    </location>
</feature>
<evidence type="ECO:0000313" key="2">
    <source>
        <dbReference type="EMBL" id="GAA1414425.1"/>
    </source>
</evidence>
<evidence type="ECO:0000256" key="1">
    <source>
        <dbReference type="SAM" id="MobiDB-lite"/>
    </source>
</evidence>
<evidence type="ECO:0000313" key="3">
    <source>
        <dbReference type="Proteomes" id="UP001499863"/>
    </source>
</evidence>
<dbReference type="Gene3D" id="1.20.140.160">
    <property type="match status" value="1"/>
</dbReference>
<dbReference type="RefSeq" id="WP_344345231.1">
    <property type="nucleotide sequence ID" value="NZ_BAAAKJ010000487.1"/>
</dbReference>
<name>A0ABN1YI50_9ACTN</name>
<protein>
    <recommendedName>
        <fullName evidence="4">BACON domain-containing protein</fullName>
    </recommendedName>
</protein>
<feature type="compositionally biased region" description="Low complexity" evidence="1">
    <location>
        <begin position="550"/>
        <end position="583"/>
    </location>
</feature>
<sequence>MTTSTEGPRDAVLAAYERQADGLFTYCLSVLCEHEAASAALREVRELAARYGGRLAEPGLVRAWLYSLARYCCLRRPADGDRGSGKGGGVGESGGAEAVRRRRELASLAWPEAAGTDPGQREALELSVRHRLTPIEVAAVLGQPFETVRALLVSARAEVDRTRAALLVLGVGSCPELDRLGGAEAESRPDRVLGPALRRELVRHVVDCPTCRGTAERVADEVPEDGAAGPSGLPVLTAPPVPPGGAGRRTAAPVTVAEPGLRFDQDGFPRHRAPDTGRGPTVRRRVVTTGVLAAVLAAPIVALWAGHRGGDGPGVAASVSSVRVERERVVGGSAGGSVGASADPGGSVGITGAVGGVAGSVAGGTVDGAHRGSGPAVAGMELAGARPLTAETLLPGIPVPDPAPTPAPAAADAPEAPSAATPSGLLTVEAGEYGSRTVLTLTNAGGTEIHWHAVVDAPWLRLSRDAGTLAPGQRITVIAGVDEDLAPATRWTARIALPPSQAVVTLAGGPQHRGGGTPSPTTPATAEPTATPSTTPTASPTPTPTPTPTSTPTSTPTVTPTTEPTNPASPSPSTTPTASPTPH</sequence>
<proteinExistence type="predicted"/>
<dbReference type="Proteomes" id="UP001499863">
    <property type="component" value="Unassembled WGS sequence"/>
</dbReference>
<reference evidence="2 3" key="1">
    <citation type="journal article" date="2019" name="Int. J. Syst. Evol. Microbiol.">
        <title>The Global Catalogue of Microorganisms (GCM) 10K type strain sequencing project: providing services to taxonomists for standard genome sequencing and annotation.</title>
        <authorList>
            <consortium name="The Broad Institute Genomics Platform"/>
            <consortium name="The Broad Institute Genome Sequencing Center for Infectious Disease"/>
            <person name="Wu L."/>
            <person name="Ma J."/>
        </authorList>
    </citation>
    <scope>NUCLEOTIDE SEQUENCE [LARGE SCALE GENOMIC DNA]</scope>
    <source>
        <strain evidence="2 3">JCM 12393</strain>
    </source>
</reference>
<gene>
    <name evidence="2" type="ORF">GCM10009639_68110</name>
</gene>
<feature type="compositionally biased region" description="Low complexity" evidence="1">
    <location>
        <begin position="518"/>
        <end position="538"/>
    </location>
</feature>
<accession>A0ABN1YI50</accession>
<keyword evidence="3" id="KW-1185">Reference proteome</keyword>
<feature type="compositionally biased region" description="Basic and acidic residues" evidence="1">
    <location>
        <begin position="261"/>
        <end position="275"/>
    </location>
</feature>
<comment type="caution">
    <text evidence="2">The sequence shown here is derived from an EMBL/GenBank/DDBJ whole genome shotgun (WGS) entry which is preliminary data.</text>
</comment>
<feature type="region of interest" description="Disordered" evidence="1">
    <location>
        <begin position="505"/>
        <end position="583"/>
    </location>
</feature>
<feature type="region of interest" description="Disordered" evidence="1">
    <location>
        <begin position="394"/>
        <end position="422"/>
    </location>
</feature>
<dbReference type="EMBL" id="BAAAKJ010000487">
    <property type="protein sequence ID" value="GAA1414425.1"/>
    <property type="molecule type" value="Genomic_DNA"/>
</dbReference>
<organism evidence="2 3">
    <name type="scientific">Kitasatospora putterlickiae</name>
    <dbReference type="NCBI Taxonomy" id="221725"/>
    <lineage>
        <taxon>Bacteria</taxon>
        <taxon>Bacillati</taxon>
        <taxon>Actinomycetota</taxon>
        <taxon>Actinomycetes</taxon>
        <taxon>Kitasatosporales</taxon>
        <taxon>Streptomycetaceae</taxon>
        <taxon>Kitasatospora</taxon>
    </lineage>
</organism>
<feature type="compositionally biased region" description="Pro residues" evidence="1">
    <location>
        <begin position="397"/>
        <end position="407"/>
    </location>
</feature>
<evidence type="ECO:0008006" key="4">
    <source>
        <dbReference type="Google" id="ProtNLM"/>
    </source>
</evidence>
<feature type="compositionally biased region" description="Low complexity" evidence="1">
    <location>
        <begin position="408"/>
        <end position="422"/>
    </location>
</feature>
<feature type="region of interest" description="Disordered" evidence="1">
    <location>
        <begin position="261"/>
        <end position="281"/>
    </location>
</feature>